<dbReference type="InterPro" id="IPR011051">
    <property type="entry name" value="RmlC_Cupin_sf"/>
</dbReference>
<dbReference type="Pfam" id="PF07883">
    <property type="entry name" value="Cupin_2"/>
    <property type="match status" value="1"/>
</dbReference>
<dbReference type="GO" id="GO:0005829">
    <property type="term" value="C:cytosol"/>
    <property type="evidence" value="ECO:0007669"/>
    <property type="project" value="TreeGrafter"/>
</dbReference>
<name>A0A1C7ED80_9BACL</name>
<dbReference type="InterPro" id="IPR010982">
    <property type="entry name" value="Lambda_DNA-bd_dom_sf"/>
</dbReference>
<evidence type="ECO:0000313" key="4">
    <source>
        <dbReference type="Proteomes" id="UP000092650"/>
    </source>
</evidence>
<feature type="domain" description="HTH cro/C1-type" evidence="2">
    <location>
        <begin position="10"/>
        <end position="64"/>
    </location>
</feature>
<dbReference type="Gene3D" id="1.10.260.40">
    <property type="entry name" value="lambda repressor-like DNA-binding domains"/>
    <property type="match status" value="1"/>
</dbReference>
<dbReference type="EMBL" id="CP016539">
    <property type="protein sequence ID" value="ANU21367.1"/>
    <property type="molecule type" value="Genomic_DNA"/>
</dbReference>
<dbReference type="InterPro" id="IPR001387">
    <property type="entry name" value="Cro/C1-type_HTH"/>
</dbReference>
<dbReference type="KEGG" id="ppla:BBI15_14870"/>
<evidence type="ECO:0000259" key="2">
    <source>
        <dbReference type="PROSITE" id="PS50943"/>
    </source>
</evidence>
<accession>A0A1C7ED80</accession>
<proteinExistence type="predicted"/>
<dbReference type="AlphaFoldDB" id="A0A1C7ED80"/>
<dbReference type="PROSITE" id="PS50943">
    <property type="entry name" value="HTH_CROC1"/>
    <property type="match status" value="1"/>
</dbReference>
<dbReference type="SUPFAM" id="SSF51182">
    <property type="entry name" value="RmlC-like cupins"/>
    <property type="match status" value="1"/>
</dbReference>
<keyword evidence="1 3" id="KW-0238">DNA-binding</keyword>
<dbReference type="OrthoDB" id="34624at2"/>
<dbReference type="Pfam" id="PF01381">
    <property type="entry name" value="HTH_3"/>
    <property type="match status" value="1"/>
</dbReference>
<keyword evidence="4" id="KW-1185">Reference proteome</keyword>
<evidence type="ECO:0000256" key="1">
    <source>
        <dbReference type="ARBA" id="ARBA00023125"/>
    </source>
</evidence>
<reference evidence="3" key="1">
    <citation type="submission" date="2016-10" db="EMBL/GenBank/DDBJ databases">
        <authorList>
            <person name="See-Too W.S."/>
        </authorList>
    </citation>
    <scope>NUCLEOTIDE SEQUENCE [LARGE SCALE GENOMIC DNA]</scope>
    <source>
        <strain evidence="3">DSM 23997</strain>
    </source>
</reference>
<dbReference type="RefSeq" id="WP_068872165.1">
    <property type="nucleotide sequence ID" value="NZ_CP016539.2"/>
</dbReference>
<dbReference type="SMART" id="SM00530">
    <property type="entry name" value="HTH_XRE"/>
    <property type="match status" value="1"/>
</dbReference>
<dbReference type="GO" id="GO:0003677">
    <property type="term" value="F:DNA binding"/>
    <property type="evidence" value="ECO:0007669"/>
    <property type="project" value="UniProtKB-KW"/>
</dbReference>
<dbReference type="CDD" id="cd02209">
    <property type="entry name" value="cupin_XRE_C"/>
    <property type="match status" value="1"/>
</dbReference>
<gene>
    <name evidence="3" type="ORF">BBI15_14870</name>
</gene>
<dbReference type="SUPFAM" id="SSF47413">
    <property type="entry name" value="lambda repressor-like DNA-binding domains"/>
    <property type="match status" value="1"/>
</dbReference>
<dbReference type="CDD" id="cd00093">
    <property type="entry name" value="HTH_XRE"/>
    <property type="match status" value="1"/>
</dbReference>
<dbReference type="Proteomes" id="UP000092650">
    <property type="component" value="Chromosome"/>
</dbReference>
<dbReference type="Gene3D" id="2.60.120.10">
    <property type="entry name" value="Jelly Rolls"/>
    <property type="match status" value="1"/>
</dbReference>
<dbReference type="InterPro" id="IPR014710">
    <property type="entry name" value="RmlC-like_jellyroll"/>
</dbReference>
<sequence>MADPSIGTTLKILRKERKLTLKQLAENTGVSISFLSQVERGKSSVTLESLRKIADALHVDPSVFFSEQDAADWTSRLERFYYKDLTHGVQEANFVPVLVTLHPGDSEGNPFAHSGYEFLFVVEGELTVEVAGERSTIGPGDSTMFDASQTHYWFNLTDKEVKFLLVSSKTV</sequence>
<protein>
    <submittedName>
        <fullName evidence="3">DNA-binding protein</fullName>
    </submittedName>
</protein>
<dbReference type="InterPro" id="IPR050807">
    <property type="entry name" value="TransReg_Diox_bact_type"/>
</dbReference>
<evidence type="ECO:0000313" key="3">
    <source>
        <dbReference type="EMBL" id="ANU21367.1"/>
    </source>
</evidence>
<dbReference type="PANTHER" id="PTHR46797:SF25">
    <property type="entry name" value="TRANSCRIPTIONAL REGULATOR"/>
    <property type="match status" value="1"/>
</dbReference>
<dbReference type="GO" id="GO:0003700">
    <property type="term" value="F:DNA-binding transcription factor activity"/>
    <property type="evidence" value="ECO:0007669"/>
    <property type="project" value="TreeGrafter"/>
</dbReference>
<dbReference type="STRING" id="1038856.BBI15_14870"/>
<dbReference type="PANTHER" id="PTHR46797">
    <property type="entry name" value="HTH-TYPE TRANSCRIPTIONAL REGULATOR"/>
    <property type="match status" value="1"/>
</dbReference>
<dbReference type="InterPro" id="IPR013096">
    <property type="entry name" value="Cupin_2"/>
</dbReference>
<organism evidence="3 4">
    <name type="scientific">Planococcus plakortidis</name>
    <dbReference type="NCBI Taxonomy" id="1038856"/>
    <lineage>
        <taxon>Bacteria</taxon>
        <taxon>Bacillati</taxon>
        <taxon>Bacillota</taxon>
        <taxon>Bacilli</taxon>
        <taxon>Bacillales</taxon>
        <taxon>Caryophanaceae</taxon>
        <taxon>Planococcus</taxon>
    </lineage>
</organism>